<evidence type="ECO:0000313" key="19">
    <source>
        <dbReference type="Proteomes" id="UP000294832"/>
    </source>
</evidence>
<evidence type="ECO:0000256" key="4">
    <source>
        <dbReference type="ARBA" id="ARBA00014689"/>
    </source>
</evidence>
<evidence type="ECO:0000256" key="3">
    <source>
        <dbReference type="ARBA" id="ARBA00011700"/>
    </source>
</evidence>
<comment type="similarity">
    <text evidence="2">Belongs to the cytochrome c oxidase bacterial subunit 4 family.</text>
</comment>
<dbReference type="InterPro" id="IPR050968">
    <property type="entry name" value="Cytochrome_c_oxidase_bac_sub4"/>
</dbReference>
<evidence type="ECO:0000256" key="16">
    <source>
        <dbReference type="ARBA" id="ARBA00032185"/>
    </source>
</evidence>
<dbReference type="AlphaFoldDB" id="A0A4R2EZX6"/>
<dbReference type="GO" id="GO:0015078">
    <property type="term" value="F:proton transmembrane transporter activity"/>
    <property type="evidence" value="ECO:0007669"/>
    <property type="project" value="TreeGrafter"/>
</dbReference>
<evidence type="ECO:0000256" key="14">
    <source>
        <dbReference type="ARBA" id="ARBA00030211"/>
    </source>
</evidence>
<evidence type="ECO:0000256" key="17">
    <source>
        <dbReference type="SAM" id="Phobius"/>
    </source>
</evidence>
<feature type="transmembrane region" description="Helical" evidence="17">
    <location>
        <begin position="49"/>
        <end position="68"/>
    </location>
</feature>
<dbReference type="GO" id="GO:0009486">
    <property type="term" value="F:cytochrome bo3 ubiquinol oxidase activity"/>
    <property type="evidence" value="ECO:0007669"/>
    <property type="project" value="InterPro"/>
</dbReference>
<dbReference type="EMBL" id="SLWF01000053">
    <property type="protein sequence ID" value="TCN76643.1"/>
    <property type="molecule type" value="Genomic_DNA"/>
</dbReference>
<keyword evidence="6" id="KW-1003">Cell membrane</keyword>
<evidence type="ECO:0000313" key="18">
    <source>
        <dbReference type="EMBL" id="TCN76643.1"/>
    </source>
</evidence>
<comment type="subcellular location">
    <subcellularLocation>
        <location evidence="1">Cell membrane</location>
        <topology evidence="1">Multi-pass membrane protein</topology>
    </subcellularLocation>
</comment>
<comment type="function">
    <text evidence="12">Cytochrome bo(3) ubiquinol terminal oxidase is the component of the aerobic respiratory chain of E.coli that predominates when cells are grown at high aeration. Has proton pump activity across the membrane in addition to electron transfer, pumping 2 protons/electron.</text>
</comment>
<evidence type="ECO:0000256" key="15">
    <source>
        <dbReference type="ARBA" id="ARBA00031887"/>
    </source>
</evidence>
<keyword evidence="5" id="KW-0813">Transport</keyword>
<evidence type="ECO:0000256" key="9">
    <source>
        <dbReference type="ARBA" id="ARBA00022989"/>
    </source>
</evidence>
<dbReference type="Pfam" id="PF03626">
    <property type="entry name" value="COX4_pro"/>
    <property type="match status" value="1"/>
</dbReference>
<dbReference type="GO" id="GO:0015990">
    <property type="term" value="P:electron transport coupled proton transport"/>
    <property type="evidence" value="ECO:0007669"/>
    <property type="project" value="InterPro"/>
</dbReference>
<evidence type="ECO:0000256" key="2">
    <source>
        <dbReference type="ARBA" id="ARBA00008079"/>
    </source>
</evidence>
<keyword evidence="19" id="KW-1185">Reference proteome</keyword>
<dbReference type="GO" id="GO:0009319">
    <property type="term" value="C:cytochrome o ubiquinol oxidase complex"/>
    <property type="evidence" value="ECO:0007669"/>
    <property type="project" value="TreeGrafter"/>
</dbReference>
<evidence type="ECO:0000256" key="5">
    <source>
        <dbReference type="ARBA" id="ARBA00022448"/>
    </source>
</evidence>
<evidence type="ECO:0000256" key="11">
    <source>
        <dbReference type="ARBA" id="ARBA00023136"/>
    </source>
</evidence>
<evidence type="ECO:0000256" key="12">
    <source>
        <dbReference type="ARBA" id="ARBA00025694"/>
    </source>
</evidence>
<feature type="transmembrane region" description="Helical" evidence="17">
    <location>
        <begin position="20"/>
        <end position="37"/>
    </location>
</feature>
<evidence type="ECO:0000256" key="8">
    <source>
        <dbReference type="ARBA" id="ARBA00022982"/>
    </source>
</evidence>
<dbReference type="PANTHER" id="PTHR36835">
    <property type="entry name" value="CYTOCHROME BO(3) UBIQUINOL OXIDASE SUBUNIT 4"/>
    <property type="match status" value="1"/>
</dbReference>
<evidence type="ECO:0000256" key="6">
    <source>
        <dbReference type="ARBA" id="ARBA00022475"/>
    </source>
</evidence>
<dbReference type="NCBIfam" id="TIGR02847">
    <property type="entry name" value="CyoD"/>
    <property type="match status" value="1"/>
</dbReference>
<keyword evidence="9 17" id="KW-1133">Transmembrane helix</keyword>
<comment type="subunit">
    <text evidence="3">Heterooctamer of two A chains, two B chains, two C chains and two D chains.</text>
</comment>
<dbReference type="RefSeq" id="WP_207571821.1">
    <property type="nucleotide sequence ID" value="NZ_BMXW01000037.1"/>
</dbReference>
<evidence type="ECO:0000256" key="7">
    <source>
        <dbReference type="ARBA" id="ARBA00022692"/>
    </source>
</evidence>
<protein>
    <recommendedName>
        <fullName evidence="4">Cytochrome bo(3) ubiquinol oxidase subunit 4</fullName>
    </recommendedName>
    <alternativeName>
        <fullName evidence="16">Cytochrome o ubiquinol oxidase subunit 4</fullName>
    </alternativeName>
    <alternativeName>
        <fullName evidence="13">Oxidase bo(3) subunit 4</fullName>
    </alternativeName>
    <alternativeName>
        <fullName evidence="14">Ubiquinol oxidase polypeptide IV</fullName>
    </alternativeName>
    <alternativeName>
        <fullName evidence="15">Ubiquinol oxidase subunit 4</fullName>
    </alternativeName>
</protein>
<sequence>MSDMANQAAHDDGHGSAKSYLIGFVLSIILTAIPFWAVMTHQLSKPATVVLVVVMAVVQIIVHLKYFLHLDFTPHGKENAIAFIFSAVIIGLVVGLSIWIIYSANALMMYM</sequence>
<name>A0A4R2EZX6_9GAMM</name>
<comment type="caution">
    <text evidence="18">The sequence shown here is derived from an EMBL/GenBank/DDBJ whole genome shotgun (WGS) entry which is preliminary data.</text>
</comment>
<dbReference type="GO" id="GO:0019646">
    <property type="term" value="P:aerobic electron transport chain"/>
    <property type="evidence" value="ECO:0007669"/>
    <property type="project" value="TreeGrafter"/>
</dbReference>
<organism evidence="18 19">
    <name type="scientific">Shewanella fodinae</name>
    <dbReference type="NCBI Taxonomy" id="552357"/>
    <lineage>
        <taxon>Bacteria</taxon>
        <taxon>Pseudomonadati</taxon>
        <taxon>Pseudomonadota</taxon>
        <taxon>Gammaproteobacteria</taxon>
        <taxon>Alteromonadales</taxon>
        <taxon>Shewanellaceae</taxon>
        <taxon>Shewanella</taxon>
    </lineage>
</organism>
<evidence type="ECO:0000256" key="10">
    <source>
        <dbReference type="ARBA" id="ARBA00023002"/>
    </source>
</evidence>
<gene>
    <name evidence="18" type="ORF">EDC91_15311</name>
</gene>
<feature type="transmembrane region" description="Helical" evidence="17">
    <location>
        <begin position="80"/>
        <end position="102"/>
    </location>
</feature>
<keyword evidence="10" id="KW-0560">Oxidoreductase</keyword>
<keyword evidence="8" id="KW-0249">Electron transport</keyword>
<dbReference type="InterPro" id="IPR014210">
    <property type="entry name" value="Cyt_o_ubiqinol_oxidase_su4"/>
</dbReference>
<accession>A0A4R2EZX6</accession>
<dbReference type="GO" id="GO:0005886">
    <property type="term" value="C:plasma membrane"/>
    <property type="evidence" value="ECO:0007669"/>
    <property type="project" value="UniProtKB-SubCell"/>
</dbReference>
<keyword evidence="7 17" id="KW-0812">Transmembrane</keyword>
<evidence type="ECO:0000256" key="1">
    <source>
        <dbReference type="ARBA" id="ARBA00004651"/>
    </source>
</evidence>
<dbReference type="Proteomes" id="UP000294832">
    <property type="component" value="Unassembled WGS sequence"/>
</dbReference>
<evidence type="ECO:0000256" key="13">
    <source>
        <dbReference type="ARBA" id="ARBA00030071"/>
    </source>
</evidence>
<reference evidence="18 19" key="1">
    <citation type="submission" date="2019-03" db="EMBL/GenBank/DDBJ databases">
        <title>Freshwater and sediment microbial communities from various areas in North America, analyzing microbe dynamics in response to fracking.</title>
        <authorList>
            <person name="Lamendella R."/>
        </authorList>
    </citation>
    <scope>NUCLEOTIDE SEQUENCE [LARGE SCALE GENOMIC DNA]</scope>
    <source>
        <strain evidence="18 19">74A</strain>
    </source>
</reference>
<dbReference type="PANTHER" id="PTHR36835:SF1">
    <property type="entry name" value="CYTOCHROME BO(3) UBIQUINOL OXIDASE SUBUNIT 4"/>
    <property type="match status" value="1"/>
</dbReference>
<keyword evidence="11 17" id="KW-0472">Membrane</keyword>
<dbReference type="InterPro" id="IPR005171">
    <property type="entry name" value="Cyt_c_oxidase_su4_prok"/>
</dbReference>
<proteinExistence type="inferred from homology"/>